<comment type="caution">
    <text evidence="1">The sequence shown here is derived from an EMBL/GenBank/DDBJ whole genome shotgun (WGS) entry which is preliminary data.</text>
</comment>
<gene>
    <name evidence="1" type="ORF">ANACOL_02679</name>
</gene>
<protein>
    <submittedName>
        <fullName evidence="1">Uncharacterized protein</fullName>
    </submittedName>
</protein>
<dbReference type="AlphaFoldDB" id="B0PD16"/>
<reference evidence="1" key="1">
    <citation type="submission" date="2007-11" db="EMBL/GenBank/DDBJ databases">
        <authorList>
            <person name="Fulton L."/>
            <person name="Clifton S."/>
            <person name="Fulton B."/>
            <person name="Xu J."/>
            <person name="Minx P."/>
            <person name="Pepin K.H."/>
            <person name="Johnson M."/>
            <person name="Thiruvilangam P."/>
            <person name="Bhonagiri V."/>
            <person name="Nash W.E."/>
            <person name="Mardis E.R."/>
            <person name="Wilson R.K."/>
        </authorList>
    </citation>
    <scope>NUCLEOTIDE SEQUENCE [LARGE SCALE GENOMIC DNA]</scope>
    <source>
        <strain evidence="1">DSM 17241</strain>
    </source>
</reference>
<accession>B0PD16</accession>
<dbReference type="EMBL" id="ABGD02000022">
    <property type="protein sequence ID" value="EDS10702.1"/>
    <property type="molecule type" value="Genomic_DNA"/>
</dbReference>
<evidence type="ECO:0000313" key="1">
    <source>
        <dbReference type="EMBL" id="EDS10702.1"/>
    </source>
</evidence>
<keyword evidence="2" id="KW-1185">Reference proteome</keyword>
<organism evidence="1 2">
    <name type="scientific">Anaerotruncus colihominis DSM 17241</name>
    <dbReference type="NCBI Taxonomy" id="445972"/>
    <lineage>
        <taxon>Bacteria</taxon>
        <taxon>Bacillati</taxon>
        <taxon>Bacillota</taxon>
        <taxon>Clostridia</taxon>
        <taxon>Eubacteriales</taxon>
        <taxon>Oscillospiraceae</taxon>
        <taxon>Anaerotruncus</taxon>
    </lineage>
</organism>
<name>B0PD16_9FIRM</name>
<reference evidence="1" key="2">
    <citation type="submission" date="2013-09" db="EMBL/GenBank/DDBJ databases">
        <title>Draft genome sequence of Anaerotruncus colihominis(DSM 17241).</title>
        <authorList>
            <person name="Sudarsanam P."/>
            <person name="Ley R."/>
            <person name="Guruge J."/>
            <person name="Turnbaugh P.J."/>
            <person name="Mahowald M."/>
            <person name="Liep D."/>
            <person name="Gordon J."/>
        </authorList>
    </citation>
    <scope>NUCLEOTIDE SEQUENCE</scope>
    <source>
        <strain evidence="1">DSM 17241</strain>
    </source>
</reference>
<proteinExistence type="predicted"/>
<evidence type="ECO:0000313" key="2">
    <source>
        <dbReference type="Proteomes" id="UP000003803"/>
    </source>
</evidence>
<sequence length="74" mass="7890">MKAPRVKHVASRGGFLKERAHGMRGSAAAGAASQTYDAIGRVRARLDEIGRIDALRKVRAGGNFAIGIHSHIVK</sequence>
<dbReference type="HOGENOM" id="CLU_2679596_0_0_9"/>
<dbReference type="Proteomes" id="UP000003803">
    <property type="component" value="Unassembled WGS sequence"/>
</dbReference>